<dbReference type="STRING" id="741276.A0A2S5B6X6"/>
<feature type="compositionally biased region" description="Low complexity" evidence="2">
    <location>
        <begin position="34"/>
        <end position="51"/>
    </location>
</feature>
<accession>A0A2S5B6X6</accession>
<evidence type="ECO:0000313" key="4">
    <source>
        <dbReference type="Proteomes" id="UP000237144"/>
    </source>
</evidence>
<sequence>MTSETTAAGATAAPTATPALSEKALGKQRVVDQPIKASPTPATTKPTRAQAVQKRERRVTRSSRGGTDDAGTQGNAADSEGESLNYDETLPGVLPPAYLPARTRIVLTTKPPRNLVPFRPQRTDPLGETSQPPAIRPPPYPEATTSLQTANLGEARPPKSIAGPHNPLAKPPFRQLNEIELLPPRGTRHAAAEIDTSEAFYLRLHRYPEVLEKRASRLERERLIHERSKLMNEIEELRARTWVYAGTSAGGRAEEERQRKIKALSERLARYRSATPAHHSRVYDALLPNQPRKSNFLNLAGAGAVPPASNTAQNGGGDGRTASPSLQAPSSSSRRKATTNGTSSRQGDPLARPSTPVSASVSDSSGNKTTIRIKFGPPAVNASKVPSTDPDLDLERYTSKGELRKGPKRDRRAERARAEERRRLGLKPRSSIDKATARIDQNGEVVVASRLPPMLPRKDGIKRERRPSRSGVLYAETDDENALSDDGDEEEDELDEDEEMADPEKPPLLAQPAKLVRKRLPDSFFHSAALRDAVMASHGPNARRASSRVAYAFGQRLPDQALLQNVDFELRGGVAGTAEDDEPGHTRTTLEDLLQARMEQLGEEAVVLGGRVLPKSAVDAWSKDPLHVSPVVHRQRTLSATSDAPSSAAGSQFAAPLPPLLDGTTSANTPSTPRQVSPELTATPLFCSPLRRMSRPVTPELGTET</sequence>
<feature type="region of interest" description="Disordered" evidence="2">
    <location>
        <begin position="637"/>
        <end position="705"/>
    </location>
</feature>
<feature type="region of interest" description="Disordered" evidence="2">
    <location>
        <begin position="297"/>
        <end position="437"/>
    </location>
</feature>
<dbReference type="Proteomes" id="UP000237144">
    <property type="component" value="Unassembled WGS sequence"/>
</dbReference>
<proteinExistence type="predicted"/>
<organism evidence="3 4">
    <name type="scientific">Rhodotorula taiwanensis</name>
    <dbReference type="NCBI Taxonomy" id="741276"/>
    <lineage>
        <taxon>Eukaryota</taxon>
        <taxon>Fungi</taxon>
        <taxon>Dikarya</taxon>
        <taxon>Basidiomycota</taxon>
        <taxon>Pucciniomycotina</taxon>
        <taxon>Microbotryomycetes</taxon>
        <taxon>Sporidiobolales</taxon>
        <taxon>Sporidiobolaceae</taxon>
        <taxon>Rhodotorula</taxon>
    </lineage>
</organism>
<feature type="compositionally biased region" description="Polar residues" evidence="2">
    <location>
        <begin position="62"/>
        <end position="76"/>
    </location>
</feature>
<evidence type="ECO:0000313" key="3">
    <source>
        <dbReference type="EMBL" id="POY72516.1"/>
    </source>
</evidence>
<evidence type="ECO:0000256" key="2">
    <source>
        <dbReference type="SAM" id="MobiDB-lite"/>
    </source>
</evidence>
<feature type="compositionally biased region" description="Low complexity" evidence="2">
    <location>
        <begin position="353"/>
        <end position="365"/>
    </location>
</feature>
<dbReference type="AlphaFoldDB" id="A0A2S5B6X6"/>
<feature type="coiled-coil region" evidence="1">
    <location>
        <begin position="220"/>
        <end position="274"/>
    </location>
</feature>
<protein>
    <recommendedName>
        <fullName evidence="5">Something about silencing protein 4 domain-containing protein</fullName>
    </recommendedName>
</protein>
<reference evidence="3 4" key="1">
    <citation type="journal article" date="2018" name="Front. Microbiol.">
        <title>Prospects for Fungal Bioremediation of Acidic Radioactive Waste Sites: Characterization and Genome Sequence of Rhodotorula taiwanensis MD1149.</title>
        <authorList>
            <person name="Tkavc R."/>
            <person name="Matrosova V.Y."/>
            <person name="Grichenko O.E."/>
            <person name="Gostincar C."/>
            <person name="Volpe R.P."/>
            <person name="Klimenkova P."/>
            <person name="Gaidamakova E.K."/>
            <person name="Zhou C.E."/>
            <person name="Stewart B.J."/>
            <person name="Lyman M.G."/>
            <person name="Malfatti S.A."/>
            <person name="Rubinfeld B."/>
            <person name="Courtot M."/>
            <person name="Singh J."/>
            <person name="Dalgard C.L."/>
            <person name="Hamilton T."/>
            <person name="Frey K.G."/>
            <person name="Gunde-Cimerman N."/>
            <person name="Dugan L."/>
            <person name="Daly M.J."/>
        </authorList>
    </citation>
    <scope>NUCLEOTIDE SEQUENCE [LARGE SCALE GENOMIC DNA]</scope>
    <source>
        <strain evidence="3 4">MD1149</strain>
    </source>
</reference>
<feature type="compositionally biased region" description="Low complexity" evidence="2">
    <location>
        <begin position="1"/>
        <end position="19"/>
    </location>
</feature>
<feature type="compositionally biased region" description="Polar residues" evidence="2">
    <location>
        <begin position="663"/>
        <end position="680"/>
    </location>
</feature>
<feature type="compositionally biased region" description="Acidic residues" evidence="2">
    <location>
        <begin position="476"/>
        <end position="501"/>
    </location>
</feature>
<name>A0A2S5B6X6_9BASI</name>
<evidence type="ECO:0000256" key="1">
    <source>
        <dbReference type="SAM" id="Coils"/>
    </source>
</evidence>
<feature type="region of interest" description="Disordered" evidence="2">
    <location>
        <begin position="455"/>
        <end position="512"/>
    </location>
</feature>
<evidence type="ECO:0008006" key="5">
    <source>
        <dbReference type="Google" id="ProtNLM"/>
    </source>
</evidence>
<dbReference type="OrthoDB" id="2555515at2759"/>
<feature type="compositionally biased region" description="Low complexity" evidence="2">
    <location>
        <begin position="322"/>
        <end position="332"/>
    </location>
</feature>
<gene>
    <name evidence="3" type="ORF">BMF94_4342</name>
</gene>
<feature type="compositionally biased region" description="Basic and acidic residues" evidence="2">
    <location>
        <begin position="393"/>
        <end position="423"/>
    </location>
</feature>
<keyword evidence="1" id="KW-0175">Coiled coil</keyword>
<feature type="region of interest" description="Disordered" evidence="2">
    <location>
        <begin position="112"/>
        <end position="145"/>
    </location>
</feature>
<feature type="compositionally biased region" description="Polar residues" evidence="2">
    <location>
        <begin position="637"/>
        <end position="650"/>
    </location>
</feature>
<keyword evidence="4" id="KW-1185">Reference proteome</keyword>
<feature type="region of interest" description="Disordered" evidence="2">
    <location>
        <begin position="1"/>
        <end position="91"/>
    </location>
</feature>
<dbReference type="EMBL" id="PJQD01000048">
    <property type="protein sequence ID" value="POY72516.1"/>
    <property type="molecule type" value="Genomic_DNA"/>
</dbReference>
<comment type="caution">
    <text evidence="3">The sequence shown here is derived from an EMBL/GenBank/DDBJ whole genome shotgun (WGS) entry which is preliminary data.</text>
</comment>